<evidence type="ECO:0000256" key="1">
    <source>
        <dbReference type="ARBA" id="ARBA00022723"/>
    </source>
</evidence>
<organism evidence="6 7">
    <name type="scientific">Psychromarinibacter halotolerans</name>
    <dbReference type="NCBI Taxonomy" id="1775175"/>
    <lineage>
        <taxon>Bacteria</taxon>
        <taxon>Pseudomonadati</taxon>
        <taxon>Pseudomonadota</taxon>
        <taxon>Alphaproteobacteria</taxon>
        <taxon>Rhodobacterales</taxon>
        <taxon>Paracoccaceae</taxon>
        <taxon>Psychromarinibacter</taxon>
    </lineage>
</organism>
<proteinExistence type="inferred from homology"/>
<dbReference type="Pfam" id="PF00149">
    <property type="entry name" value="Metallophos"/>
    <property type="match status" value="1"/>
</dbReference>
<dbReference type="PANTHER" id="PTHR42988:SF2">
    <property type="entry name" value="CYCLIC NUCLEOTIDE PHOSPHODIESTERASE CBUA0032-RELATED"/>
    <property type="match status" value="1"/>
</dbReference>
<keyword evidence="3" id="KW-0408">Iron</keyword>
<evidence type="ECO:0000313" key="6">
    <source>
        <dbReference type="EMBL" id="MFC3143616.1"/>
    </source>
</evidence>
<dbReference type="InterPro" id="IPR029052">
    <property type="entry name" value="Metallo-depent_PP-like"/>
</dbReference>
<comment type="similarity">
    <text evidence="4">Belongs to the cyclic nucleotide phosphodiesterase class-III family.</text>
</comment>
<keyword evidence="1" id="KW-0479">Metal-binding</keyword>
<name>A0ABV7GTE8_9RHOB</name>
<dbReference type="EMBL" id="JBHRTB010000010">
    <property type="protein sequence ID" value="MFC3143616.1"/>
    <property type="molecule type" value="Genomic_DNA"/>
</dbReference>
<dbReference type="SUPFAM" id="SSF56300">
    <property type="entry name" value="Metallo-dependent phosphatases"/>
    <property type="match status" value="1"/>
</dbReference>
<evidence type="ECO:0000256" key="3">
    <source>
        <dbReference type="ARBA" id="ARBA00023004"/>
    </source>
</evidence>
<evidence type="ECO:0000256" key="2">
    <source>
        <dbReference type="ARBA" id="ARBA00022801"/>
    </source>
</evidence>
<dbReference type="InterPro" id="IPR050884">
    <property type="entry name" value="CNP_phosphodiesterase-III"/>
</dbReference>
<keyword evidence="2 6" id="KW-0378">Hydrolase</keyword>
<protein>
    <submittedName>
        <fullName evidence="6">Metallophosphoesterase family protein</fullName>
        <ecNumber evidence="6">3.1.-.-</ecNumber>
    </submittedName>
</protein>
<dbReference type="RefSeq" id="WP_275630900.1">
    <property type="nucleotide sequence ID" value="NZ_JARGYD010000001.1"/>
</dbReference>
<accession>A0ABV7GTE8</accession>
<dbReference type="EC" id="3.1.-.-" evidence="6"/>
<evidence type="ECO:0000256" key="4">
    <source>
        <dbReference type="ARBA" id="ARBA00025742"/>
    </source>
</evidence>
<keyword evidence="7" id="KW-1185">Reference proteome</keyword>
<dbReference type="PANTHER" id="PTHR42988">
    <property type="entry name" value="PHOSPHOHYDROLASE"/>
    <property type="match status" value="1"/>
</dbReference>
<dbReference type="Gene3D" id="3.60.21.10">
    <property type="match status" value="1"/>
</dbReference>
<comment type="caution">
    <text evidence="6">The sequence shown here is derived from an EMBL/GenBank/DDBJ whole genome shotgun (WGS) entry which is preliminary data.</text>
</comment>
<sequence length="274" mass="30897">MTRLIHLSDLHFGRARPELLTPLHQAIADAEPDLVIVSGDLTQRARSAEFREARAFLDRLPAPWLSVPGNHDVPLYNLGERVLRPYRKYSRWISPVLAPAYIDEKVAVVGCNTVDPHRHQRGRIRSRDLDRLCRVFCEGPKDRLNILFAHHPFEQEDDVDKSLMKHAASGLERLTACNTHVVLSGHLHRWRAGPFLTGTRSEGPVQIHSGTSLSSRLRGEVNDFARLDVTADTLDVTRMVVQDTTLAFDEADRIRFRRGPSGLSTLSEPKTQVA</sequence>
<dbReference type="InterPro" id="IPR004843">
    <property type="entry name" value="Calcineurin-like_PHP"/>
</dbReference>
<reference evidence="7" key="1">
    <citation type="journal article" date="2019" name="Int. J. Syst. Evol. Microbiol.">
        <title>The Global Catalogue of Microorganisms (GCM) 10K type strain sequencing project: providing services to taxonomists for standard genome sequencing and annotation.</title>
        <authorList>
            <consortium name="The Broad Institute Genomics Platform"/>
            <consortium name="The Broad Institute Genome Sequencing Center for Infectious Disease"/>
            <person name="Wu L."/>
            <person name="Ma J."/>
        </authorList>
    </citation>
    <scope>NUCLEOTIDE SEQUENCE [LARGE SCALE GENOMIC DNA]</scope>
    <source>
        <strain evidence="7">KCTC 52366</strain>
    </source>
</reference>
<evidence type="ECO:0000259" key="5">
    <source>
        <dbReference type="Pfam" id="PF00149"/>
    </source>
</evidence>
<dbReference type="GO" id="GO:0016787">
    <property type="term" value="F:hydrolase activity"/>
    <property type="evidence" value="ECO:0007669"/>
    <property type="project" value="UniProtKB-KW"/>
</dbReference>
<feature type="domain" description="Calcineurin-like phosphoesterase" evidence="5">
    <location>
        <begin position="3"/>
        <end position="189"/>
    </location>
</feature>
<dbReference type="Proteomes" id="UP001595632">
    <property type="component" value="Unassembled WGS sequence"/>
</dbReference>
<gene>
    <name evidence="6" type="ORF">ACFOGP_12915</name>
</gene>
<evidence type="ECO:0000313" key="7">
    <source>
        <dbReference type="Proteomes" id="UP001595632"/>
    </source>
</evidence>